<dbReference type="GO" id="GO:0006749">
    <property type="term" value="P:glutathione metabolic process"/>
    <property type="evidence" value="ECO:0007669"/>
    <property type="project" value="InterPro"/>
</dbReference>
<dbReference type="SMART" id="SM00849">
    <property type="entry name" value="Lactamase_B"/>
    <property type="match status" value="1"/>
</dbReference>
<dbReference type="Pfam" id="PF00753">
    <property type="entry name" value="Lactamase_B"/>
    <property type="match status" value="1"/>
</dbReference>
<dbReference type="SMART" id="SM00450">
    <property type="entry name" value="RHOD"/>
    <property type="match status" value="1"/>
</dbReference>
<dbReference type="CDD" id="cd07724">
    <property type="entry name" value="POD-like_MBL-fold"/>
    <property type="match status" value="1"/>
</dbReference>
<dbReference type="PROSITE" id="PS50206">
    <property type="entry name" value="RHODANESE_3"/>
    <property type="match status" value="1"/>
</dbReference>
<dbReference type="PANTHER" id="PTHR43084:SF1">
    <property type="entry name" value="PERSULFIDE DIOXYGENASE ETHE1, MITOCHONDRIAL"/>
    <property type="match status" value="1"/>
</dbReference>
<organism evidence="3 4">
    <name type="scientific">Apophysomyces ossiformis</name>
    <dbReference type="NCBI Taxonomy" id="679940"/>
    <lineage>
        <taxon>Eukaryota</taxon>
        <taxon>Fungi</taxon>
        <taxon>Fungi incertae sedis</taxon>
        <taxon>Mucoromycota</taxon>
        <taxon>Mucoromycotina</taxon>
        <taxon>Mucoromycetes</taxon>
        <taxon>Mucorales</taxon>
        <taxon>Mucorineae</taxon>
        <taxon>Mucoraceae</taxon>
        <taxon>Apophysomyces</taxon>
    </lineage>
</organism>
<name>A0A8H7BS36_9FUNG</name>
<dbReference type="InterPro" id="IPR044528">
    <property type="entry name" value="POD-like_MBL-fold"/>
</dbReference>
<dbReference type="Gene3D" id="3.40.250.10">
    <property type="entry name" value="Rhodanese-like domain"/>
    <property type="match status" value="1"/>
</dbReference>
<dbReference type="OrthoDB" id="449487at2759"/>
<dbReference type="GO" id="GO:0070813">
    <property type="term" value="P:hydrogen sulfide metabolic process"/>
    <property type="evidence" value="ECO:0007669"/>
    <property type="project" value="TreeGrafter"/>
</dbReference>
<dbReference type="InterPro" id="IPR036866">
    <property type="entry name" value="RibonucZ/Hydroxyglut_hydro"/>
</dbReference>
<feature type="domain" description="Rhodanese" evidence="2">
    <location>
        <begin position="9"/>
        <end position="102"/>
    </location>
</feature>
<dbReference type="AlphaFoldDB" id="A0A8H7BS36"/>
<dbReference type="GO" id="GO:0050313">
    <property type="term" value="F:sulfur dioxygenase activity"/>
    <property type="evidence" value="ECO:0007669"/>
    <property type="project" value="InterPro"/>
</dbReference>
<reference evidence="3" key="1">
    <citation type="submission" date="2020-01" db="EMBL/GenBank/DDBJ databases">
        <title>Genome Sequencing of Three Apophysomyces-Like Fungal Strains Confirms a Novel Fungal Genus in the Mucoromycota with divergent Burkholderia-like Endosymbiotic Bacteria.</title>
        <authorList>
            <person name="Stajich J.E."/>
            <person name="Macias A.M."/>
            <person name="Carter-House D."/>
            <person name="Lovett B."/>
            <person name="Kasson L.R."/>
            <person name="Berry K."/>
            <person name="Grigoriev I."/>
            <person name="Chang Y."/>
            <person name="Spatafora J."/>
            <person name="Kasson M.T."/>
        </authorList>
    </citation>
    <scope>NUCLEOTIDE SEQUENCE</scope>
    <source>
        <strain evidence="3">NRRL A-21654</strain>
    </source>
</reference>
<protein>
    <recommendedName>
        <fullName evidence="2">Rhodanese domain-containing protein</fullName>
    </recommendedName>
</protein>
<evidence type="ECO:0000256" key="1">
    <source>
        <dbReference type="ARBA" id="ARBA00022723"/>
    </source>
</evidence>
<comment type="caution">
    <text evidence="3">The sequence shown here is derived from an EMBL/GenBank/DDBJ whole genome shotgun (WGS) entry which is preliminary data.</text>
</comment>
<dbReference type="InterPro" id="IPR051682">
    <property type="entry name" value="Mito_Persulfide_Diox"/>
</dbReference>
<dbReference type="PANTHER" id="PTHR43084">
    <property type="entry name" value="PERSULFIDE DIOXYGENASE ETHE1"/>
    <property type="match status" value="1"/>
</dbReference>
<proteinExistence type="predicted"/>
<accession>A0A8H7BS36</accession>
<keyword evidence="4" id="KW-1185">Reference proteome</keyword>
<dbReference type="SUPFAM" id="SSF52821">
    <property type="entry name" value="Rhodanese/Cell cycle control phosphatase"/>
    <property type="match status" value="1"/>
</dbReference>
<dbReference type="InterPro" id="IPR001763">
    <property type="entry name" value="Rhodanese-like_dom"/>
</dbReference>
<dbReference type="Pfam" id="PF00581">
    <property type="entry name" value="Rhodanese"/>
    <property type="match status" value="1"/>
</dbReference>
<dbReference type="Gene3D" id="3.60.15.10">
    <property type="entry name" value="Ribonuclease Z/Hydroxyacylglutathione hydrolase-like"/>
    <property type="match status" value="1"/>
</dbReference>
<dbReference type="EMBL" id="JABAYA010000179">
    <property type="protein sequence ID" value="KAF7722748.1"/>
    <property type="molecule type" value="Genomic_DNA"/>
</dbReference>
<evidence type="ECO:0000313" key="4">
    <source>
        <dbReference type="Proteomes" id="UP000605846"/>
    </source>
</evidence>
<dbReference type="InterPro" id="IPR001279">
    <property type="entry name" value="Metallo-B-lactamas"/>
</dbReference>
<dbReference type="InterPro" id="IPR036873">
    <property type="entry name" value="Rhodanese-like_dom_sf"/>
</dbReference>
<dbReference type="Proteomes" id="UP000605846">
    <property type="component" value="Unassembled WGS sequence"/>
</dbReference>
<dbReference type="CDD" id="cd00158">
    <property type="entry name" value="RHOD"/>
    <property type="match status" value="1"/>
</dbReference>
<dbReference type="SUPFAM" id="SSF56281">
    <property type="entry name" value="Metallo-hydrolase/oxidoreductase"/>
    <property type="match status" value="1"/>
</dbReference>
<evidence type="ECO:0000313" key="3">
    <source>
        <dbReference type="EMBL" id="KAF7722748.1"/>
    </source>
</evidence>
<sequence length="406" mass="45950">MQKAASLPTIVDVRNREEVEAEGRIEGAVNYPWGVVEKQPELFSAILSDLPPGTVVFHCKSGRRSKKAQELAEQLGCHSRHTLLDLEGGFQQWKEDGFPVNPFNNNHSPWVHTIFDKDTETAQYVVTDIETKEAYIIDPVLDYDPFSATVRPKTANHILNFVKQHGLNVTKIIDTHVHADHLTAALYLKRHLDTKPEFCIGTDVTKVQAVFGKMYNIADDNMQPTGEQFDRLVKDGDQWKLGQNIMCSVISTPGHTPACLSYRIGDSAFVGDTLFMPDIGTARCDFPGGSSELMYESVHKMYRLWPDDTRVFVGHDYPPEGSGRSYEVMAFLGTHKKSNKMIKEGVTLEQYTKLRKERDEKLRAPRYIHQSLQTNLRGGHLPEQEKSALTDNETAGSFFKLPVRWK</sequence>
<evidence type="ECO:0000259" key="2">
    <source>
        <dbReference type="PROSITE" id="PS50206"/>
    </source>
</evidence>
<gene>
    <name evidence="3" type="ORF">EC973_002732</name>
</gene>
<keyword evidence="1" id="KW-0479">Metal-binding</keyword>
<dbReference type="GO" id="GO:0046872">
    <property type="term" value="F:metal ion binding"/>
    <property type="evidence" value="ECO:0007669"/>
    <property type="project" value="UniProtKB-KW"/>
</dbReference>